<name>A0ABN0ZX55_9BACI</name>
<sequence length="109" mass="13371">MHHDRGSVKWASLMLPEHVEALQHIWQESEREQPPTLDEQQLEEHLFYLSQAYEEQLTVKINYFKNRQYKEVTGNVMYWSHEQQSIRLQTDHDDEREWIKLKHIKQITL</sequence>
<evidence type="ECO:0000313" key="2">
    <source>
        <dbReference type="Proteomes" id="UP001500740"/>
    </source>
</evidence>
<comment type="caution">
    <text evidence="1">The sequence shown here is derived from an EMBL/GenBank/DDBJ whole genome shotgun (WGS) entry which is preliminary data.</text>
</comment>
<dbReference type="Proteomes" id="UP001500740">
    <property type="component" value="Unassembled WGS sequence"/>
</dbReference>
<dbReference type="RefSeq" id="WP_343783095.1">
    <property type="nucleotide sequence ID" value="NZ_BAAACZ010000011.1"/>
</dbReference>
<keyword evidence="2" id="KW-1185">Reference proteome</keyword>
<organism evidence="1 2">
    <name type="scientific">Alkalibacillus silvisoli</name>
    <dbReference type="NCBI Taxonomy" id="392823"/>
    <lineage>
        <taxon>Bacteria</taxon>
        <taxon>Bacillati</taxon>
        <taxon>Bacillota</taxon>
        <taxon>Bacilli</taxon>
        <taxon>Bacillales</taxon>
        <taxon>Bacillaceae</taxon>
        <taxon>Alkalibacillus</taxon>
    </lineage>
</organism>
<reference evidence="1 2" key="1">
    <citation type="journal article" date="2019" name="Int. J. Syst. Evol. Microbiol.">
        <title>The Global Catalogue of Microorganisms (GCM) 10K type strain sequencing project: providing services to taxonomists for standard genome sequencing and annotation.</title>
        <authorList>
            <consortium name="The Broad Institute Genomics Platform"/>
            <consortium name="The Broad Institute Genome Sequencing Center for Infectious Disease"/>
            <person name="Wu L."/>
            <person name="Ma J."/>
        </authorList>
    </citation>
    <scope>NUCLEOTIDE SEQUENCE [LARGE SCALE GENOMIC DNA]</scope>
    <source>
        <strain evidence="1 2">JCM 14193</strain>
    </source>
</reference>
<evidence type="ECO:0000313" key="1">
    <source>
        <dbReference type="EMBL" id="GAA0461959.1"/>
    </source>
</evidence>
<dbReference type="Pfam" id="PF08863">
    <property type="entry name" value="YolD"/>
    <property type="match status" value="1"/>
</dbReference>
<dbReference type="PANTHER" id="PTHR40051">
    <property type="entry name" value="IG HYPOTHETICAL 15966"/>
    <property type="match status" value="1"/>
</dbReference>
<dbReference type="PANTHER" id="PTHR40051:SF1">
    <property type="entry name" value="YOLD-LIKE FAMILY PROTEIN"/>
    <property type="match status" value="1"/>
</dbReference>
<protein>
    <submittedName>
        <fullName evidence="1">YolD-like family protein</fullName>
    </submittedName>
</protein>
<proteinExistence type="predicted"/>
<accession>A0ABN0ZX55</accession>
<gene>
    <name evidence="1" type="ORF">GCM10008935_16800</name>
</gene>
<dbReference type="EMBL" id="BAAACZ010000011">
    <property type="protein sequence ID" value="GAA0461959.1"/>
    <property type="molecule type" value="Genomic_DNA"/>
</dbReference>
<dbReference type="InterPro" id="IPR014962">
    <property type="entry name" value="YolD"/>
</dbReference>